<dbReference type="PRINTS" id="PR00032">
    <property type="entry name" value="HTHARAC"/>
</dbReference>
<evidence type="ECO:0000256" key="1">
    <source>
        <dbReference type="ARBA" id="ARBA00023015"/>
    </source>
</evidence>
<comment type="caution">
    <text evidence="6">The sequence shown here is derived from an EMBL/GenBank/DDBJ whole genome shotgun (WGS) entry which is preliminary data.</text>
</comment>
<evidence type="ECO:0000313" key="7">
    <source>
        <dbReference type="Proteomes" id="UP000287171"/>
    </source>
</evidence>
<dbReference type="InterPro" id="IPR050204">
    <property type="entry name" value="AraC_XylS_family_regulators"/>
</dbReference>
<dbReference type="EMBL" id="BIFT01000001">
    <property type="protein sequence ID" value="GCE27129.1"/>
    <property type="molecule type" value="Genomic_DNA"/>
</dbReference>
<dbReference type="PROSITE" id="PS00041">
    <property type="entry name" value="HTH_ARAC_FAMILY_1"/>
    <property type="match status" value="1"/>
</dbReference>
<dbReference type="SUPFAM" id="SSF46689">
    <property type="entry name" value="Homeodomain-like"/>
    <property type="match status" value="2"/>
</dbReference>
<dbReference type="SUPFAM" id="SSF51215">
    <property type="entry name" value="Regulatory protein AraC"/>
    <property type="match status" value="1"/>
</dbReference>
<evidence type="ECO:0000256" key="2">
    <source>
        <dbReference type="ARBA" id="ARBA00023125"/>
    </source>
</evidence>
<dbReference type="Gene3D" id="1.10.10.60">
    <property type="entry name" value="Homeodomain-like"/>
    <property type="match status" value="2"/>
</dbReference>
<evidence type="ECO:0000313" key="6">
    <source>
        <dbReference type="EMBL" id="GCE27129.1"/>
    </source>
</evidence>
<feature type="domain" description="HTH araC/xylS-type" evidence="5">
    <location>
        <begin position="170"/>
        <end position="268"/>
    </location>
</feature>
<sequence>MAETIHEQFQLSLYMVETASYRSLNIIDQVYPHWVASYVACGEVKSSSCGESWMAHAGDVMVHPPYLPFSEQAVGPGQHHWFLFDATIAHQIDLFRLYPVTPVVSLMPSSPFSSIFEHLLQIWLDSRSAFRSIQVSAYSLQLCSLILERWQACGSVQRSEALQTPPDRFINVIRYMTTHLERKLSRDELAALVHLHPGYFDRAFRSIYKLSPMQMLRELRLQQAQHLLETTDASLASIALQCGLSEAGYFSRVFRQRYGRTPGNYRESAKNAKESYLRPL</sequence>
<dbReference type="RefSeq" id="WP_126627508.1">
    <property type="nucleotide sequence ID" value="NZ_BIFT01000001.1"/>
</dbReference>
<dbReference type="PROSITE" id="PS01124">
    <property type="entry name" value="HTH_ARAC_FAMILY_2"/>
    <property type="match status" value="1"/>
</dbReference>
<keyword evidence="2" id="KW-0238">DNA-binding</keyword>
<evidence type="ECO:0000256" key="3">
    <source>
        <dbReference type="ARBA" id="ARBA00023159"/>
    </source>
</evidence>
<dbReference type="SMART" id="SM00342">
    <property type="entry name" value="HTH_ARAC"/>
    <property type="match status" value="1"/>
</dbReference>
<evidence type="ECO:0000256" key="4">
    <source>
        <dbReference type="ARBA" id="ARBA00023163"/>
    </source>
</evidence>
<keyword evidence="3" id="KW-0010">Activator</keyword>
<dbReference type="InterPro" id="IPR037923">
    <property type="entry name" value="HTH-like"/>
</dbReference>
<dbReference type="InterPro" id="IPR018060">
    <property type="entry name" value="HTH_AraC"/>
</dbReference>
<dbReference type="Pfam" id="PF12833">
    <property type="entry name" value="HTH_18"/>
    <property type="match status" value="1"/>
</dbReference>
<dbReference type="GO" id="GO:0003700">
    <property type="term" value="F:DNA-binding transcription factor activity"/>
    <property type="evidence" value="ECO:0007669"/>
    <property type="project" value="InterPro"/>
</dbReference>
<dbReference type="Proteomes" id="UP000287171">
    <property type="component" value="Unassembled WGS sequence"/>
</dbReference>
<keyword evidence="7" id="KW-1185">Reference proteome</keyword>
<dbReference type="AlphaFoldDB" id="A0A402B729"/>
<dbReference type="OrthoDB" id="161473at2"/>
<name>A0A402B729_9CHLR</name>
<accession>A0A402B729</accession>
<dbReference type="GO" id="GO:0043565">
    <property type="term" value="F:sequence-specific DNA binding"/>
    <property type="evidence" value="ECO:0007669"/>
    <property type="project" value="InterPro"/>
</dbReference>
<dbReference type="InterPro" id="IPR020449">
    <property type="entry name" value="Tscrpt_reg_AraC-type_HTH"/>
</dbReference>
<dbReference type="InterPro" id="IPR018062">
    <property type="entry name" value="HTH_AraC-typ_CS"/>
</dbReference>
<proteinExistence type="predicted"/>
<protein>
    <recommendedName>
        <fullName evidence="5">HTH araC/xylS-type domain-containing protein</fullName>
    </recommendedName>
</protein>
<reference evidence="7" key="1">
    <citation type="submission" date="2018-12" db="EMBL/GenBank/DDBJ databases">
        <title>Tengunoibacter tsumagoiensis gen. nov., sp. nov., Dictyobacter kobayashii sp. nov., D. alpinus sp. nov., and D. joshuensis sp. nov. and description of Dictyobacteraceae fam. nov. within the order Ktedonobacterales isolated from Tengu-no-mugimeshi.</title>
        <authorList>
            <person name="Wang C.M."/>
            <person name="Zheng Y."/>
            <person name="Sakai Y."/>
            <person name="Toyoda A."/>
            <person name="Minakuchi Y."/>
            <person name="Abe K."/>
            <person name="Yokota A."/>
            <person name="Yabe S."/>
        </authorList>
    </citation>
    <scope>NUCLEOTIDE SEQUENCE [LARGE SCALE GENOMIC DNA]</scope>
    <source>
        <strain evidence="7">Uno16</strain>
    </source>
</reference>
<evidence type="ECO:0000259" key="5">
    <source>
        <dbReference type="PROSITE" id="PS01124"/>
    </source>
</evidence>
<keyword evidence="1" id="KW-0805">Transcription regulation</keyword>
<dbReference type="PANTHER" id="PTHR46796">
    <property type="entry name" value="HTH-TYPE TRANSCRIPTIONAL ACTIVATOR RHAS-RELATED"/>
    <property type="match status" value="1"/>
</dbReference>
<keyword evidence="4" id="KW-0804">Transcription</keyword>
<organism evidence="6 7">
    <name type="scientific">Dictyobacter alpinus</name>
    <dbReference type="NCBI Taxonomy" id="2014873"/>
    <lineage>
        <taxon>Bacteria</taxon>
        <taxon>Bacillati</taxon>
        <taxon>Chloroflexota</taxon>
        <taxon>Ktedonobacteria</taxon>
        <taxon>Ktedonobacterales</taxon>
        <taxon>Dictyobacteraceae</taxon>
        <taxon>Dictyobacter</taxon>
    </lineage>
</organism>
<dbReference type="InterPro" id="IPR009057">
    <property type="entry name" value="Homeodomain-like_sf"/>
</dbReference>
<gene>
    <name evidence="6" type="ORF">KDA_26130</name>
</gene>